<proteinExistence type="predicted"/>
<feature type="transmembrane region" description="Helical" evidence="2">
    <location>
        <begin position="767"/>
        <end position="787"/>
    </location>
</feature>
<keyword evidence="3" id="KW-0732">Signal</keyword>
<gene>
    <name evidence="4" type="ORF">NEZAVI_LOCUS13409</name>
</gene>
<organism evidence="4 5">
    <name type="scientific">Nezara viridula</name>
    <name type="common">Southern green stink bug</name>
    <name type="synonym">Cimex viridulus</name>
    <dbReference type="NCBI Taxonomy" id="85310"/>
    <lineage>
        <taxon>Eukaryota</taxon>
        <taxon>Metazoa</taxon>
        <taxon>Ecdysozoa</taxon>
        <taxon>Arthropoda</taxon>
        <taxon>Hexapoda</taxon>
        <taxon>Insecta</taxon>
        <taxon>Pterygota</taxon>
        <taxon>Neoptera</taxon>
        <taxon>Paraneoptera</taxon>
        <taxon>Hemiptera</taxon>
        <taxon>Heteroptera</taxon>
        <taxon>Panheteroptera</taxon>
        <taxon>Pentatomomorpha</taxon>
        <taxon>Pentatomoidea</taxon>
        <taxon>Pentatomidae</taxon>
        <taxon>Pentatominae</taxon>
        <taxon>Nezara</taxon>
    </lineage>
</organism>
<evidence type="ECO:0000256" key="1">
    <source>
        <dbReference type="SAM" id="MobiDB-lite"/>
    </source>
</evidence>
<reference evidence="4" key="1">
    <citation type="submission" date="2022-01" db="EMBL/GenBank/DDBJ databases">
        <authorList>
            <person name="King R."/>
        </authorList>
    </citation>
    <scope>NUCLEOTIDE SEQUENCE</scope>
</reference>
<keyword evidence="2" id="KW-1133">Transmembrane helix</keyword>
<name>A0A9P0MUP4_NEZVI</name>
<feature type="region of interest" description="Disordered" evidence="1">
    <location>
        <begin position="463"/>
        <end position="483"/>
    </location>
</feature>
<evidence type="ECO:0000256" key="3">
    <source>
        <dbReference type="SAM" id="SignalP"/>
    </source>
</evidence>
<evidence type="ECO:0000313" key="5">
    <source>
        <dbReference type="Proteomes" id="UP001152798"/>
    </source>
</evidence>
<dbReference type="AlphaFoldDB" id="A0A9P0MUP4"/>
<feature type="region of interest" description="Disordered" evidence="1">
    <location>
        <begin position="83"/>
        <end position="104"/>
    </location>
</feature>
<keyword evidence="2" id="KW-0472">Membrane</keyword>
<feature type="chain" id="PRO_5040304455" description="Neuropeptide" evidence="3">
    <location>
        <begin position="16"/>
        <end position="790"/>
    </location>
</feature>
<accession>A0A9P0MUP4</accession>
<sequence>MLLIWFLLTVVYTKANVVANRKERGPTLYNSTFDVKQNPNISHTLSSATRKDDGVKPLIKYFMSPEMFKKYLIPQTNFDKFDTKPLNSTGSSEKQKRNHWNYTTPPKLFSKSNKTISEFYFLNGCNIVQNMFHRNVTSRSISDNAKSFPKLQKSNSSMFSDGVDMIHSNFINESLKNKSFDSVKTEVGLNKSQDIDIEASNFFRNIWAGIKMYDTQRKDSQPDSLEDISKKKIIQRLTSLRPKPTSYNRKKTKMKLAKGELIYHSPCYEPRDMMPEDVDKKNSTSEIIELNRSRNAADLVVTPDALLNPNMSQIVLDRPSMEILKKRKREYKHAFTKKLPNIMAQYEKFDWYGDGDIYDLLGTTAKIQVDEDYLKELLPVFPGYIDNRYGAKKKTIVPSAQYPTYPEYEDDTTTKTHYQNKDYYYAYEEKDIDPALSEAESDKKYWYMKKSKKNDTYYRFRQQSTETSQIPNDKTTTSLKRASTTKNKNAISLAIRPLPVSHKPCTYADVHPEPSTTEKQDPRESLWHDIMFLPTDSNAAESSGKKNFKLWRTYNYTIESTSESSSPVYFVTESIEDDNELLSRSTGLFDTGKGESARGETTTELATSLSIFYEEHTDTLTDLTDKSEYSIYQTTDTDETEDNEYKGYDCTCTPEVEEAVLRVETTISTLYHDNIYSFLHPKSSEDSYSAGFYDDELTEVYPSKRNEAFSIPSYDPYDDYNIVSDIESRDGFHEQSLGNVTIGNKCIFRKTRSPKKKVKARRNCCSGFRILSSYILLICISWLGYYISLA</sequence>
<evidence type="ECO:0000256" key="2">
    <source>
        <dbReference type="SAM" id="Phobius"/>
    </source>
</evidence>
<protein>
    <recommendedName>
        <fullName evidence="6">Neuropeptide</fullName>
    </recommendedName>
</protein>
<dbReference type="Proteomes" id="UP001152798">
    <property type="component" value="Chromosome 6"/>
</dbReference>
<evidence type="ECO:0008006" key="6">
    <source>
        <dbReference type="Google" id="ProtNLM"/>
    </source>
</evidence>
<dbReference type="EMBL" id="OV725082">
    <property type="protein sequence ID" value="CAH1405130.1"/>
    <property type="molecule type" value="Genomic_DNA"/>
</dbReference>
<feature type="signal peptide" evidence="3">
    <location>
        <begin position="1"/>
        <end position="15"/>
    </location>
</feature>
<evidence type="ECO:0000313" key="4">
    <source>
        <dbReference type="EMBL" id="CAH1405130.1"/>
    </source>
</evidence>
<keyword evidence="5" id="KW-1185">Reference proteome</keyword>
<dbReference type="OrthoDB" id="10623101at2759"/>
<keyword evidence="2" id="KW-0812">Transmembrane</keyword>